<keyword evidence="1" id="KW-1133">Transmembrane helix</keyword>
<evidence type="ECO:0000256" key="1">
    <source>
        <dbReference type="SAM" id="Phobius"/>
    </source>
</evidence>
<sequence length="262" mass="30177">MKNIFRFAFRRWDKIPNDELKGYSIYIFLVGLLIGCLLFGLMKVLFKWSFNELIMILLANSVFSFLFSMVIYKREWIDEKYGLGYDGYYIVPGRNEGMSYKAAIVLITTAAPLFSILFFVMGLHYGNIIVATAFLIAMPIPFILMFLRIDAYENKIIVTPKQLDYCPPFYFMLGQLNAMAGLEFSIRTILISLIYGTYPLIWAVLYFLFSFLTQIFIASPDILDNVVPFDLRTVQGYKKGSVIYLVLIFIGYGIFLVFEGGI</sequence>
<proteinExistence type="predicted"/>
<reference evidence="2" key="1">
    <citation type="submission" date="2012-11" db="EMBL/GenBank/DDBJ databases">
        <title>Dependencies among metagenomic species, viruses, plasmids and units of genetic variation.</title>
        <authorList>
            <person name="Nielsen H.B."/>
            <person name="Almeida M."/>
            <person name="Juncker A.S."/>
            <person name="Rasmussen S."/>
            <person name="Li J."/>
            <person name="Sunagawa S."/>
            <person name="Plichta D."/>
            <person name="Gautier L."/>
            <person name="Le Chatelier E."/>
            <person name="Peletier E."/>
            <person name="Bonde I."/>
            <person name="Nielsen T."/>
            <person name="Manichanh C."/>
            <person name="Arumugam M."/>
            <person name="Batto J."/>
            <person name="Santos M.B.Q.D."/>
            <person name="Blom N."/>
            <person name="Borruel N."/>
            <person name="Burgdorf K.S."/>
            <person name="Boumezbeur F."/>
            <person name="Casellas F."/>
            <person name="Dore J."/>
            <person name="Guarner F."/>
            <person name="Hansen T."/>
            <person name="Hildebrand F."/>
            <person name="Kaas R.S."/>
            <person name="Kennedy S."/>
            <person name="Kristiansen K."/>
            <person name="Kultima J.R."/>
            <person name="Leonard P."/>
            <person name="Levenez F."/>
            <person name="Lund O."/>
            <person name="Moumen B."/>
            <person name="Le Paslier D."/>
            <person name="Pons N."/>
            <person name="Pedersen O."/>
            <person name="Prifti E."/>
            <person name="Qin J."/>
            <person name="Raes J."/>
            <person name="Tap J."/>
            <person name="Tims S."/>
            <person name="Ussery D.W."/>
            <person name="Yamada T."/>
            <person name="MetaHit consortium"/>
            <person name="Renault P."/>
            <person name="Sicheritz-Ponten T."/>
            <person name="Bork P."/>
            <person name="Wang J."/>
            <person name="Brunak S."/>
            <person name="Ehrlich S.D."/>
        </authorList>
    </citation>
    <scope>NUCLEOTIDE SEQUENCE [LARGE SCALE GENOMIC DNA]</scope>
</reference>
<dbReference type="Proteomes" id="UP000018189">
    <property type="component" value="Unassembled WGS sequence"/>
</dbReference>
<feature type="transmembrane region" description="Helical" evidence="1">
    <location>
        <begin position="53"/>
        <end position="72"/>
    </location>
</feature>
<gene>
    <name evidence="2" type="ORF">BN522_01235</name>
</gene>
<feature type="transmembrane region" description="Helical" evidence="1">
    <location>
        <begin position="20"/>
        <end position="41"/>
    </location>
</feature>
<feature type="transmembrane region" description="Helical" evidence="1">
    <location>
        <begin position="240"/>
        <end position="258"/>
    </location>
</feature>
<evidence type="ECO:0000313" key="3">
    <source>
        <dbReference type="Proteomes" id="UP000018189"/>
    </source>
</evidence>
<organism evidence="2 3">
    <name type="scientific">Methanobrevibacter smithii CAG:186</name>
    <dbReference type="NCBI Taxonomy" id="1263088"/>
    <lineage>
        <taxon>Archaea</taxon>
        <taxon>Methanobacteriati</taxon>
        <taxon>Methanobacteriota</taxon>
        <taxon>Methanomada group</taxon>
        <taxon>Methanobacteria</taxon>
        <taxon>Methanobacteriales</taxon>
        <taxon>Methanobacteriaceae</taxon>
        <taxon>Methanobrevibacter</taxon>
    </lineage>
</organism>
<dbReference type="EMBL" id="CBKP010000040">
    <property type="protein sequence ID" value="CDF29383.1"/>
    <property type="molecule type" value="Genomic_DNA"/>
</dbReference>
<name>R7PTY4_METSM</name>
<evidence type="ECO:0000313" key="2">
    <source>
        <dbReference type="EMBL" id="CDF29383.1"/>
    </source>
</evidence>
<keyword evidence="1" id="KW-0812">Transmembrane</keyword>
<protein>
    <submittedName>
        <fullName evidence="2">Uncharacterized protein</fullName>
    </submittedName>
</protein>
<feature type="transmembrane region" description="Helical" evidence="1">
    <location>
        <begin position="102"/>
        <end position="122"/>
    </location>
</feature>
<keyword evidence="1" id="KW-0472">Membrane</keyword>
<feature type="transmembrane region" description="Helical" evidence="1">
    <location>
        <begin position="128"/>
        <end position="149"/>
    </location>
</feature>
<comment type="caution">
    <text evidence="2">The sequence shown here is derived from an EMBL/GenBank/DDBJ whole genome shotgun (WGS) entry which is preliminary data.</text>
</comment>
<dbReference type="AlphaFoldDB" id="R7PTY4"/>
<accession>R7PTY4</accession>
<feature type="transmembrane region" description="Helical" evidence="1">
    <location>
        <begin position="200"/>
        <end position="219"/>
    </location>
</feature>